<dbReference type="HOGENOM" id="CLU_3088370_0_0_1"/>
<sequence length="52" mass="6123">MYSKHSFYWKVERFFTIPVSDNYIVRPESGLLLPFLNTSSLKDSNVQMFTTS</sequence>
<organism evidence="1">
    <name type="scientific">Rhizophagus irregularis (strain DAOM 181602 / DAOM 197198 / MUCL 43194)</name>
    <name type="common">Arbuscular mycorrhizal fungus</name>
    <name type="synonym">Glomus intraradices</name>
    <dbReference type="NCBI Taxonomy" id="747089"/>
    <lineage>
        <taxon>Eukaryota</taxon>
        <taxon>Fungi</taxon>
        <taxon>Fungi incertae sedis</taxon>
        <taxon>Mucoromycota</taxon>
        <taxon>Glomeromycotina</taxon>
        <taxon>Glomeromycetes</taxon>
        <taxon>Glomerales</taxon>
        <taxon>Glomeraceae</taxon>
        <taxon>Rhizophagus</taxon>
    </lineage>
</organism>
<evidence type="ECO:0000313" key="1">
    <source>
        <dbReference type="EMBL" id="ESA21850.1"/>
    </source>
</evidence>
<dbReference type="EMBL" id="KI276103">
    <property type="protein sequence ID" value="ESA21850.1"/>
    <property type="molecule type" value="Genomic_DNA"/>
</dbReference>
<reference evidence="1" key="1">
    <citation type="submission" date="2013-07" db="EMBL/GenBank/DDBJ databases">
        <title>The genome of an arbuscular mycorrhizal fungus provides insights into the evolution of the oldest plant symbiosis.</title>
        <authorList>
            <consortium name="DOE Joint Genome Institute"/>
            <person name="Tisserant E."/>
            <person name="Malbreil M."/>
            <person name="Kuo A."/>
            <person name="Kohler A."/>
            <person name="Symeonidi A."/>
            <person name="Balestrini R."/>
            <person name="Charron P."/>
            <person name="Duensing N."/>
            <person name="Frei-dit-Frey N."/>
            <person name="Gianinazzi-Pearson V."/>
            <person name="Gilbert B."/>
            <person name="Handa Y."/>
            <person name="Hijri M."/>
            <person name="Kaul R."/>
            <person name="Kawaguchi M."/>
            <person name="Krajinski F."/>
            <person name="Lammers P."/>
            <person name="Lapierre D."/>
            <person name="Masclaux F.G."/>
            <person name="Murat C."/>
            <person name="Morin E."/>
            <person name="Ndikumana S."/>
            <person name="Pagni M."/>
            <person name="Petitpierre D."/>
            <person name="Requena N."/>
            <person name="Rosikiewicz P."/>
            <person name="Riley R."/>
            <person name="Saito K."/>
            <person name="San Clemente H."/>
            <person name="Shapiro H."/>
            <person name="van Tuinen D."/>
            <person name="Becard G."/>
            <person name="Bonfante P."/>
            <person name="Paszkowski U."/>
            <person name="Shachar-Hill Y."/>
            <person name="Young J.P."/>
            <person name="Sanders I.R."/>
            <person name="Henrissat B."/>
            <person name="Rensing S.A."/>
            <person name="Grigoriev I.V."/>
            <person name="Corradi N."/>
            <person name="Roux C."/>
            <person name="Martin F."/>
        </authorList>
    </citation>
    <scope>NUCLEOTIDE SEQUENCE</scope>
    <source>
        <strain evidence="1">DAOM 197198</strain>
    </source>
</reference>
<dbReference type="AlphaFoldDB" id="U9UN78"/>
<gene>
    <name evidence="1" type="ORF">GLOINDRAFT_17049</name>
</gene>
<protein>
    <submittedName>
        <fullName evidence="1">Uncharacterized protein</fullName>
    </submittedName>
</protein>
<proteinExistence type="predicted"/>
<name>U9UN78_RHIID</name>
<accession>U9UN78</accession>